<dbReference type="SUPFAM" id="SSF50621">
    <property type="entry name" value="Alanine racemase C-terminal domain-like"/>
    <property type="match status" value="1"/>
</dbReference>
<keyword evidence="2" id="KW-0663">Pyridoxal phosphate</keyword>
<dbReference type="InterPro" id="IPR029066">
    <property type="entry name" value="PLP-binding_barrel"/>
</dbReference>
<evidence type="ECO:0000256" key="1">
    <source>
        <dbReference type="ARBA" id="ARBA00001933"/>
    </source>
</evidence>
<dbReference type="EMBL" id="VIFX01000030">
    <property type="protein sequence ID" value="TQR84527.1"/>
    <property type="molecule type" value="Genomic_DNA"/>
</dbReference>
<name>A0A544VX07_9MYCO</name>
<dbReference type="GO" id="GO:0009089">
    <property type="term" value="P:lysine biosynthetic process via diaminopimelate"/>
    <property type="evidence" value="ECO:0007669"/>
    <property type="project" value="TreeGrafter"/>
</dbReference>
<gene>
    <name evidence="4" type="ORF">D8S82_21850</name>
</gene>
<proteinExistence type="predicted"/>
<dbReference type="PANTHER" id="PTHR43727">
    <property type="entry name" value="DIAMINOPIMELATE DECARBOXYLASE"/>
    <property type="match status" value="1"/>
</dbReference>
<dbReference type="AlphaFoldDB" id="A0A544VX07"/>
<dbReference type="SUPFAM" id="SSF51419">
    <property type="entry name" value="PLP-binding barrel"/>
    <property type="match status" value="1"/>
</dbReference>
<dbReference type="InterPro" id="IPR009006">
    <property type="entry name" value="Ala_racemase/Decarboxylase_C"/>
</dbReference>
<dbReference type="GO" id="GO:0008836">
    <property type="term" value="F:diaminopimelate decarboxylase activity"/>
    <property type="evidence" value="ECO:0007669"/>
    <property type="project" value="TreeGrafter"/>
</dbReference>
<dbReference type="Gene3D" id="3.20.20.10">
    <property type="entry name" value="Alanine racemase"/>
    <property type="match status" value="2"/>
</dbReference>
<accession>A0A544VX07</accession>
<dbReference type="Gene3D" id="2.40.37.10">
    <property type="entry name" value="Lyase, Ornithine Decarboxylase, Chain A, domain 1"/>
    <property type="match status" value="2"/>
</dbReference>
<evidence type="ECO:0000313" key="5">
    <source>
        <dbReference type="Proteomes" id="UP000315759"/>
    </source>
</evidence>
<evidence type="ECO:0000256" key="2">
    <source>
        <dbReference type="ARBA" id="ARBA00022898"/>
    </source>
</evidence>
<evidence type="ECO:0000259" key="3">
    <source>
        <dbReference type="Pfam" id="PF02784"/>
    </source>
</evidence>
<comment type="cofactor">
    <cofactor evidence="1">
        <name>pyridoxal 5'-phosphate</name>
        <dbReference type="ChEBI" id="CHEBI:597326"/>
    </cofactor>
</comment>
<sequence>MTLLDHLPSLRRAAAQRISADLWPHSTIVDELGRLCLGGVPITDVAAEFGTPTHLLDEVELRDRLHAQHAAGDLVPVLAAKSLPTTVMRWVDDEGIGLAIRSGADLAAARAAGVDPARMVVHARGLSHDDLVLATSVAPGRLVVESTMDVAYLCGRTSGRQRVLVGAPDGAPDPAVVERVVHEPGLELVGFHSRSDDDVERSVRRLFSAMRATRRDHGKFLTEVHLTFDSDPVNAFVDDALDAACAATRLARPRVVLETGCPAVTFAGVTACRVASVISPAGSPRIVVVDAGVLPPSDCVVALANRHPLSTAERVTVTAGETEIARDVPLPCDIHAGDLLAVARSCAADGSPVVAVRGGTATALTRRMLVDEMLARDLGYSARTGTTSTSVG</sequence>
<reference evidence="4 5" key="1">
    <citation type="submission" date="2018-10" db="EMBL/GenBank/DDBJ databases">
        <title>Draft genome of Mycobacterium hodleri strain B.</title>
        <authorList>
            <person name="Amande T.J."/>
            <person name="Mcgenity T.J."/>
        </authorList>
    </citation>
    <scope>NUCLEOTIDE SEQUENCE [LARGE SCALE GENOMIC DNA]</scope>
    <source>
        <strain evidence="4 5">B</strain>
    </source>
</reference>
<dbReference type="RefSeq" id="WP_142554102.1">
    <property type="nucleotide sequence ID" value="NZ_VIFX01000030.1"/>
</dbReference>
<dbReference type="PANTHER" id="PTHR43727:SF2">
    <property type="entry name" value="GROUP IV DECARBOXYLASE"/>
    <property type="match status" value="1"/>
</dbReference>
<dbReference type="Proteomes" id="UP000315759">
    <property type="component" value="Unassembled WGS sequence"/>
</dbReference>
<comment type="caution">
    <text evidence="4">The sequence shown here is derived from an EMBL/GenBank/DDBJ whole genome shotgun (WGS) entry which is preliminary data.</text>
</comment>
<feature type="domain" description="Orn/DAP/Arg decarboxylase 2 N-terminal" evidence="3">
    <location>
        <begin position="66"/>
        <end position="153"/>
    </location>
</feature>
<dbReference type="InterPro" id="IPR022644">
    <property type="entry name" value="De-COase2_N"/>
</dbReference>
<protein>
    <submittedName>
        <fullName evidence="4">Diaminopimelate decarboxylase</fullName>
    </submittedName>
</protein>
<dbReference type="Pfam" id="PF02784">
    <property type="entry name" value="Orn_Arg_deC_N"/>
    <property type="match status" value="1"/>
</dbReference>
<evidence type="ECO:0000313" key="4">
    <source>
        <dbReference type="EMBL" id="TQR84527.1"/>
    </source>
</evidence>
<keyword evidence="5" id="KW-1185">Reference proteome</keyword>
<organism evidence="4 5">
    <name type="scientific">Mycolicibacterium hodleri</name>
    <dbReference type="NCBI Taxonomy" id="49897"/>
    <lineage>
        <taxon>Bacteria</taxon>
        <taxon>Bacillati</taxon>
        <taxon>Actinomycetota</taxon>
        <taxon>Actinomycetes</taxon>
        <taxon>Mycobacteriales</taxon>
        <taxon>Mycobacteriaceae</taxon>
        <taxon>Mycolicibacterium</taxon>
    </lineage>
</organism>